<keyword evidence="2" id="KW-1185">Reference proteome</keyword>
<accession>A0A371FFM7</accession>
<sequence length="72" mass="8530">MLQSPSSSPLPRRHHQVTYCSLINSRRISDEYENEVKLFLDFSKTHASSSIGRFYCPRVNYLNKRRLEVEKI</sequence>
<gene>
    <name evidence="1" type="ORF">CR513_42871</name>
</gene>
<reference evidence="1" key="1">
    <citation type="submission" date="2018-05" db="EMBL/GenBank/DDBJ databases">
        <title>Draft genome of Mucuna pruriens seed.</title>
        <authorList>
            <person name="Nnadi N.E."/>
            <person name="Vos R."/>
            <person name="Hasami M.H."/>
            <person name="Devisetty U.K."/>
            <person name="Aguiy J.C."/>
        </authorList>
    </citation>
    <scope>NUCLEOTIDE SEQUENCE [LARGE SCALE GENOMIC DNA]</scope>
    <source>
        <strain evidence="1">JCA_2017</strain>
    </source>
</reference>
<organism evidence="1 2">
    <name type="scientific">Mucuna pruriens</name>
    <name type="common">Velvet bean</name>
    <name type="synonym">Dolichos pruriens</name>
    <dbReference type="NCBI Taxonomy" id="157652"/>
    <lineage>
        <taxon>Eukaryota</taxon>
        <taxon>Viridiplantae</taxon>
        <taxon>Streptophyta</taxon>
        <taxon>Embryophyta</taxon>
        <taxon>Tracheophyta</taxon>
        <taxon>Spermatophyta</taxon>
        <taxon>Magnoliopsida</taxon>
        <taxon>eudicotyledons</taxon>
        <taxon>Gunneridae</taxon>
        <taxon>Pentapetalae</taxon>
        <taxon>rosids</taxon>
        <taxon>fabids</taxon>
        <taxon>Fabales</taxon>
        <taxon>Fabaceae</taxon>
        <taxon>Papilionoideae</taxon>
        <taxon>50 kb inversion clade</taxon>
        <taxon>NPAAA clade</taxon>
        <taxon>indigoferoid/millettioid clade</taxon>
        <taxon>Phaseoleae</taxon>
        <taxon>Mucuna</taxon>
    </lineage>
</organism>
<dbReference type="AlphaFoldDB" id="A0A371FFM7"/>
<comment type="caution">
    <text evidence="1">The sequence shown here is derived from an EMBL/GenBank/DDBJ whole genome shotgun (WGS) entry which is preliminary data.</text>
</comment>
<dbReference type="Proteomes" id="UP000257109">
    <property type="component" value="Unassembled WGS sequence"/>
</dbReference>
<protein>
    <submittedName>
        <fullName evidence="1">Uncharacterized protein</fullName>
    </submittedName>
</protein>
<dbReference type="EMBL" id="QJKJ01009295">
    <property type="protein sequence ID" value="RDX77071.1"/>
    <property type="molecule type" value="Genomic_DNA"/>
</dbReference>
<evidence type="ECO:0000313" key="1">
    <source>
        <dbReference type="EMBL" id="RDX77071.1"/>
    </source>
</evidence>
<name>A0A371FFM7_MUCPR</name>
<feature type="non-terminal residue" evidence="1">
    <location>
        <position position="1"/>
    </location>
</feature>
<evidence type="ECO:0000313" key="2">
    <source>
        <dbReference type="Proteomes" id="UP000257109"/>
    </source>
</evidence>
<proteinExistence type="predicted"/>